<dbReference type="PROSITE" id="PS51365">
    <property type="entry name" value="RENAL_DIPEPTIDASE_2"/>
    <property type="match status" value="1"/>
</dbReference>
<dbReference type="InterPro" id="IPR032466">
    <property type="entry name" value="Metal_Hydrolase"/>
</dbReference>
<dbReference type="Gene3D" id="3.20.20.140">
    <property type="entry name" value="Metal-dependent hydrolases"/>
    <property type="match status" value="1"/>
</dbReference>
<organism evidence="2 3">
    <name type="scientific">Pseudomonas soli</name>
    <dbReference type="NCBI Taxonomy" id="1306993"/>
    <lineage>
        <taxon>Bacteria</taxon>
        <taxon>Pseudomonadati</taxon>
        <taxon>Pseudomonadota</taxon>
        <taxon>Gammaproteobacteria</taxon>
        <taxon>Pseudomonadales</taxon>
        <taxon>Pseudomonadaceae</taxon>
        <taxon>Pseudomonas</taxon>
    </lineage>
</organism>
<dbReference type="InterPro" id="IPR008257">
    <property type="entry name" value="Pept_M19"/>
</dbReference>
<dbReference type="Pfam" id="PF01244">
    <property type="entry name" value="Peptidase_M19"/>
    <property type="match status" value="1"/>
</dbReference>
<accession>A0A2V4I580</accession>
<evidence type="ECO:0000256" key="1">
    <source>
        <dbReference type="SAM" id="SignalP"/>
    </source>
</evidence>
<evidence type="ECO:0000313" key="2">
    <source>
        <dbReference type="EMBL" id="PYB76427.1"/>
    </source>
</evidence>
<sequence>MPSSTRYAWLPLALACSTALADVAPSTRALHERLIVLDSHLDTPMQLARPGWDIGQRHRYADDLSQVDLPRMRDGGLDGGFFAIFTPQGPLTPEGRTLASEHGLAVITRIRDMVAVRPDAFALATRAQEVPAIVASGRRVVLISMENAEPLAADPGRLATYHRLGLRMLGLVHAQNNDFADSATALPHWHGLSPAGRELVQAANRLGILIDVSHTSDAVFDQVLALSRAPVIASHSGARAIGPHPRNLDDARLRQLAAGGGVVQVNTYASDLVPRAPNPARDKALAPLYREFRLAASLPPAQVEDLARRIREVEARYPLPATSLDDFMAHLLHILDVVGPRHVGIGADWDGGGGVAGLRDVSDLPEITARLLAAGYSEQDLADIWGGNLLRVMEETQAAAAASSGVSK</sequence>
<proteinExistence type="predicted"/>
<evidence type="ECO:0000313" key="3">
    <source>
        <dbReference type="Proteomes" id="UP000247620"/>
    </source>
</evidence>
<dbReference type="PANTHER" id="PTHR10443">
    <property type="entry name" value="MICROSOMAL DIPEPTIDASE"/>
    <property type="match status" value="1"/>
</dbReference>
<dbReference type="RefSeq" id="WP_110703364.1">
    <property type="nucleotide sequence ID" value="NZ_QJRO01000019.1"/>
</dbReference>
<dbReference type="SUPFAM" id="SSF51556">
    <property type="entry name" value="Metallo-dependent hydrolases"/>
    <property type="match status" value="1"/>
</dbReference>
<gene>
    <name evidence="2" type="ORF">DMX07_21545</name>
</gene>
<dbReference type="PANTHER" id="PTHR10443:SF12">
    <property type="entry name" value="DIPEPTIDASE"/>
    <property type="match status" value="1"/>
</dbReference>
<reference evidence="2 3" key="1">
    <citation type="submission" date="2018-06" db="EMBL/GenBank/DDBJ databases">
        <title>Pseudomonas diversity within urban Lake Michigan freshwaters.</title>
        <authorList>
            <person name="Batrich M."/>
            <person name="Hatzopoulos T."/>
            <person name="Putonti C."/>
        </authorList>
    </citation>
    <scope>NUCLEOTIDE SEQUENCE [LARGE SCALE GENOMIC DNA]</scope>
    <source>
        <strain evidence="2 3">LBp-160603</strain>
    </source>
</reference>
<dbReference type="Proteomes" id="UP000247620">
    <property type="component" value="Unassembled WGS sequence"/>
</dbReference>
<dbReference type="GO" id="GO:0070573">
    <property type="term" value="F:metallodipeptidase activity"/>
    <property type="evidence" value="ECO:0007669"/>
    <property type="project" value="InterPro"/>
</dbReference>
<name>A0A2V4I580_9PSED</name>
<feature type="signal peptide" evidence="1">
    <location>
        <begin position="1"/>
        <end position="21"/>
    </location>
</feature>
<protein>
    <submittedName>
        <fullName evidence="2">Peptidase M19</fullName>
    </submittedName>
</protein>
<dbReference type="GO" id="GO:0006508">
    <property type="term" value="P:proteolysis"/>
    <property type="evidence" value="ECO:0007669"/>
    <property type="project" value="InterPro"/>
</dbReference>
<dbReference type="EMBL" id="QJRO01000019">
    <property type="protein sequence ID" value="PYB76427.1"/>
    <property type="molecule type" value="Genomic_DNA"/>
</dbReference>
<keyword evidence="1" id="KW-0732">Signal</keyword>
<dbReference type="CDD" id="cd01301">
    <property type="entry name" value="rDP_like"/>
    <property type="match status" value="1"/>
</dbReference>
<dbReference type="AlphaFoldDB" id="A0A2V4I580"/>
<comment type="caution">
    <text evidence="2">The sequence shown here is derived from an EMBL/GenBank/DDBJ whole genome shotgun (WGS) entry which is preliminary data.</text>
</comment>
<feature type="chain" id="PRO_5015848683" evidence="1">
    <location>
        <begin position="22"/>
        <end position="408"/>
    </location>
</feature>